<feature type="region of interest" description="Disordered" evidence="1">
    <location>
        <begin position="229"/>
        <end position="254"/>
    </location>
</feature>
<evidence type="ECO:0000259" key="2">
    <source>
        <dbReference type="PROSITE" id="PS51029"/>
    </source>
</evidence>
<feature type="compositionally biased region" description="Polar residues" evidence="1">
    <location>
        <begin position="128"/>
        <end position="161"/>
    </location>
</feature>
<evidence type="ECO:0000256" key="1">
    <source>
        <dbReference type="SAM" id="MobiDB-lite"/>
    </source>
</evidence>
<sequence>MDDEKLIELIKENRFLYDPSHPKYMDPKYKVKVWQSIGNKLKISGVQCKTRWTNIRDHFRRHLLKRKKMPEYVTEFRKKYKYADRLQFLVPFTIDRHAGYNSSLQETSAHTELMDDINEAIPDEQSDTETNQSQISSSVPAKTFQGCSNVGRSQSTSSLADTPSLPPVKYIIDKDDPQNISHAASNDDIDTFLMGIASTLKRLNPYNQHVAKGQIFNIVHEMEAQEFFSQAPHGSNTSPRHSLDSDSRRSNEPS</sequence>
<name>A0A9P0H6I6_NEZVI</name>
<dbReference type="AlphaFoldDB" id="A0A9P0H6I6"/>
<organism evidence="3 4">
    <name type="scientific">Nezara viridula</name>
    <name type="common">Southern green stink bug</name>
    <name type="synonym">Cimex viridulus</name>
    <dbReference type="NCBI Taxonomy" id="85310"/>
    <lineage>
        <taxon>Eukaryota</taxon>
        <taxon>Metazoa</taxon>
        <taxon>Ecdysozoa</taxon>
        <taxon>Arthropoda</taxon>
        <taxon>Hexapoda</taxon>
        <taxon>Insecta</taxon>
        <taxon>Pterygota</taxon>
        <taxon>Neoptera</taxon>
        <taxon>Paraneoptera</taxon>
        <taxon>Hemiptera</taxon>
        <taxon>Heteroptera</taxon>
        <taxon>Panheteroptera</taxon>
        <taxon>Pentatomomorpha</taxon>
        <taxon>Pentatomoidea</taxon>
        <taxon>Pentatomidae</taxon>
        <taxon>Pentatominae</taxon>
        <taxon>Nezara</taxon>
    </lineage>
</organism>
<dbReference type="SMART" id="SM00595">
    <property type="entry name" value="MADF"/>
    <property type="match status" value="1"/>
</dbReference>
<dbReference type="InterPro" id="IPR039353">
    <property type="entry name" value="TF_Adf1"/>
</dbReference>
<dbReference type="PROSITE" id="PS51029">
    <property type="entry name" value="MADF"/>
    <property type="match status" value="1"/>
</dbReference>
<dbReference type="PANTHER" id="PTHR12243">
    <property type="entry name" value="MADF DOMAIN TRANSCRIPTION FACTOR"/>
    <property type="match status" value="1"/>
</dbReference>
<gene>
    <name evidence="3" type="ORF">NEZAVI_LOCUS6441</name>
</gene>
<dbReference type="OrthoDB" id="6607885at2759"/>
<feature type="region of interest" description="Disordered" evidence="1">
    <location>
        <begin position="124"/>
        <end position="163"/>
    </location>
</feature>
<dbReference type="PANTHER" id="PTHR12243:SF67">
    <property type="entry name" value="COREPRESSOR OF PANGOLIN, ISOFORM A-RELATED"/>
    <property type="match status" value="1"/>
</dbReference>
<dbReference type="GO" id="GO:0005667">
    <property type="term" value="C:transcription regulator complex"/>
    <property type="evidence" value="ECO:0007669"/>
    <property type="project" value="TreeGrafter"/>
</dbReference>
<evidence type="ECO:0000313" key="4">
    <source>
        <dbReference type="Proteomes" id="UP001152798"/>
    </source>
</evidence>
<feature type="domain" description="MADF" evidence="2">
    <location>
        <begin position="5"/>
        <end position="94"/>
    </location>
</feature>
<dbReference type="Pfam" id="PF10545">
    <property type="entry name" value="MADF_DNA_bdg"/>
    <property type="match status" value="1"/>
</dbReference>
<feature type="compositionally biased region" description="Basic and acidic residues" evidence="1">
    <location>
        <begin position="241"/>
        <end position="254"/>
    </location>
</feature>
<dbReference type="EMBL" id="OV725079">
    <property type="protein sequence ID" value="CAH1396352.1"/>
    <property type="molecule type" value="Genomic_DNA"/>
</dbReference>
<evidence type="ECO:0000313" key="3">
    <source>
        <dbReference type="EMBL" id="CAH1396352.1"/>
    </source>
</evidence>
<dbReference type="GO" id="GO:0006357">
    <property type="term" value="P:regulation of transcription by RNA polymerase II"/>
    <property type="evidence" value="ECO:0007669"/>
    <property type="project" value="TreeGrafter"/>
</dbReference>
<proteinExistence type="predicted"/>
<dbReference type="GO" id="GO:0005634">
    <property type="term" value="C:nucleus"/>
    <property type="evidence" value="ECO:0007669"/>
    <property type="project" value="TreeGrafter"/>
</dbReference>
<dbReference type="InterPro" id="IPR006578">
    <property type="entry name" value="MADF-dom"/>
</dbReference>
<dbReference type="Proteomes" id="UP001152798">
    <property type="component" value="Chromosome 3"/>
</dbReference>
<accession>A0A9P0H6I6</accession>
<keyword evidence="4" id="KW-1185">Reference proteome</keyword>
<reference evidence="3" key="1">
    <citation type="submission" date="2022-01" db="EMBL/GenBank/DDBJ databases">
        <authorList>
            <person name="King R."/>
        </authorList>
    </citation>
    <scope>NUCLEOTIDE SEQUENCE</scope>
</reference>
<protein>
    <recommendedName>
        <fullName evidence="2">MADF domain-containing protein</fullName>
    </recommendedName>
</protein>